<feature type="region of interest" description="Disordered" evidence="4">
    <location>
        <begin position="302"/>
        <end position="471"/>
    </location>
</feature>
<comment type="subcellular location">
    <subcellularLocation>
        <location evidence="1">Nucleus</location>
    </subcellularLocation>
</comment>
<dbReference type="GO" id="GO:0005634">
    <property type="term" value="C:nucleus"/>
    <property type="evidence" value="ECO:0007669"/>
    <property type="project" value="UniProtKB-SubCell"/>
</dbReference>
<evidence type="ECO:0000259" key="5">
    <source>
        <dbReference type="PROSITE" id="PS51138"/>
    </source>
</evidence>
<evidence type="ECO:0000256" key="1">
    <source>
        <dbReference type="ARBA" id="ARBA00004123"/>
    </source>
</evidence>
<feature type="region of interest" description="Disordered" evidence="4">
    <location>
        <begin position="536"/>
        <end position="659"/>
    </location>
</feature>
<evidence type="ECO:0000256" key="4">
    <source>
        <dbReference type="SAM" id="MobiDB-lite"/>
    </source>
</evidence>
<evidence type="ECO:0000313" key="7">
    <source>
        <dbReference type="Proteomes" id="UP000198287"/>
    </source>
</evidence>
<organism evidence="6 7">
    <name type="scientific">Folsomia candida</name>
    <name type="common">Springtail</name>
    <dbReference type="NCBI Taxonomy" id="158441"/>
    <lineage>
        <taxon>Eukaryota</taxon>
        <taxon>Metazoa</taxon>
        <taxon>Ecdysozoa</taxon>
        <taxon>Arthropoda</taxon>
        <taxon>Hexapoda</taxon>
        <taxon>Collembola</taxon>
        <taxon>Entomobryomorpha</taxon>
        <taxon>Isotomoidea</taxon>
        <taxon>Isotomidae</taxon>
        <taxon>Proisotominae</taxon>
        <taxon>Folsomia</taxon>
    </lineage>
</organism>
<sequence length="1154" mass="125608">MEESETDKNKLYLQILHQDGLREDCGKELRTMELQAYSNVMDVMRAEGTLDKEKKGVIDSLRKYFNISEARHIAECRRVNSNNKLLEMADRLQIGFDSEAADETWTVESYGTFPPLPSLQRRTSGYSRTSFSRTILPVAGPIDELHDIVKTEGNVESFKSISDDVAALAEFKWHSKVKKVNKKVQTKVSTIHRNGIAGGSSDESDVKNERERSPDIIDAGSPLKKTSPRRGVVTKTTRGPKRKASMEQLVDTNPGSRRLSNVETTRSATASTTAASSARITKKMKFNKGFAKTKGKFPKIKFVKRPRDPSPELSTDDEDNHRHHRHHHQGVINKDDHPRALVGLGPSSSAINNTVESPTIRITSPPMRPVTTTTSRGRGSRMRGRGMFSRGRGRGGRGGHALSSPNLGFIPNRNDLAAGGSPPRHVMPISSPSKRSPSTSPTKPLKASKPKKPKPVSLSRRKSRLKEKEDDDMQVEWNDYDDDALIISNKHFPIIKKRKLHPDELSHSDDGDMMENPLLRNHHGKIHLENGEAHNSKQIGGYVPHGYHHQHPHYHQNYLSPPNDHHHHVGGRDGSHLRSPQLSGEETDSASEKGSITGGSRTNESPGTNSSNANSPPPPPSRQKQRLKSPFNPSPQLPRINIPPPIFSTSLSSVQKKRPQKHISVVDSLNLHLPTTPTASSLASSARRESMPTGSSIFSNQAIQLSRNAGGSPGILQTQRKATPHILSNSKTIQRTYVPTTSSTPSGVINSGGGMCVSVGGTTINLSTSNPITSISSTAGGTTGVQVQTSVNIPNVISTSSGIIQIPNSSPATIPMQMGTTTATARPPGSSPIILVQKTNPNSNAPAAAIQLQSNAMASKTGSRAVILRRTTQPQQQLPRSQGNVMFLDVQNKQVTNQIHPFLQPVSRILTAPSEMSVLNIQSGQPQRTLIQSSSPDQHHEPTVVFKSVATPSMSHRKQKLVGSEVVFTTIPNHVQPGATIRIGQNDTQMAQIEAELLEMEQEIAYEEEVETSESANNSVELPHQSIQFTIPTRNSASHSAISSTSVSGNSSAEANTYSTAGSVASNSTVKIINATYGGIPGDNNAQNHNSQNMVANHEDIFSTALKSSGIVFTDQQFFDVEEICESNDTQQQQNSVDVINHIMLGSQENGSKQ</sequence>
<dbReference type="SUPFAM" id="SSF158639">
    <property type="entry name" value="ENT-like"/>
    <property type="match status" value="1"/>
</dbReference>
<dbReference type="InterPro" id="IPR005491">
    <property type="entry name" value="ENT_dom"/>
</dbReference>
<evidence type="ECO:0000313" key="6">
    <source>
        <dbReference type="EMBL" id="OXA40530.1"/>
    </source>
</evidence>
<dbReference type="SMART" id="SM01191">
    <property type="entry name" value="ENT"/>
    <property type="match status" value="1"/>
</dbReference>
<accession>A0A226D609</accession>
<dbReference type="OrthoDB" id="10035579at2759"/>
<feature type="compositionally biased region" description="Polar residues" evidence="4">
    <location>
        <begin position="592"/>
        <end position="604"/>
    </location>
</feature>
<dbReference type="STRING" id="158441.A0A226D609"/>
<feature type="coiled-coil region" evidence="3">
    <location>
        <begin position="983"/>
        <end position="1010"/>
    </location>
</feature>
<dbReference type="InterPro" id="IPR036142">
    <property type="entry name" value="ENT_dom-like_sf"/>
</dbReference>
<name>A0A226D609_FOLCA</name>
<dbReference type="OMA" id="ANHEDIF"/>
<feature type="compositionally biased region" description="Pro residues" evidence="4">
    <location>
        <begin position="632"/>
        <end position="646"/>
    </location>
</feature>
<dbReference type="Proteomes" id="UP000198287">
    <property type="component" value="Unassembled WGS sequence"/>
</dbReference>
<comment type="caution">
    <text evidence="6">The sequence shown here is derived from an EMBL/GenBank/DDBJ whole genome shotgun (WGS) entry which is preliminary data.</text>
</comment>
<feature type="compositionally biased region" description="Basic residues" evidence="4">
    <location>
        <begin position="446"/>
        <end position="465"/>
    </location>
</feature>
<feature type="compositionally biased region" description="Low complexity" evidence="4">
    <location>
        <begin position="264"/>
        <end position="276"/>
    </location>
</feature>
<feature type="region of interest" description="Disordered" evidence="4">
    <location>
        <begin position="191"/>
        <end position="276"/>
    </location>
</feature>
<keyword evidence="2" id="KW-0539">Nucleus</keyword>
<dbReference type="Pfam" id="PF03735">
    <property type="entry name" value="ENT"/>
    <property type="match status" value="1"/>
</dbReference>
<dbReference type="PROSITE" id="PS51138">
    <property type="entry name" value="ENT"/>
    <property type="match status" value="1"/>
</dbReference>
<dbReference type="Gene3D" id="1.10.1240.40">
    <property type="entry name" value="ENT domain"/>
    <property type="match status" value="1"/>
</dbReference>
<evidence type="ECO:0000256" key="2">
    <source>
        <dbReference type="ARBA" id="ARBA00023242"/>
    </source>
</evidence>
<dbReference type="AlphaFoldDB" id="A0A226D609"/>
<feature type="domain" description="ENT" evidence="5">
    <location>
        <begin position="25"/>
        <end position="111"/>
    </location>
</feature>
<feature type="compositionally biased region" description="Low complexity" evidence="4">
    <location>
        <begin position="605"/>
        <end position="614"/>
    </location>
</feature>
<feature type="compositionally biased region" description="Polar residues" evidence="4">
    <location>
        <begin position="250"/>
        <end position="263"/>
    </location>
</feature>
<reference evidence="6 7" key="1">
    <citation type="submission" date="2015-12" db="EMBL/GenBank/DDBJ databases">
        <title>The genome of Folsomia candida.</title>
        <authorList>
            <person name="Faddeeva A."/>
            <person name="Derks M.F."/>
            <person name="Anvar Y."/>
            <person name="Smit S."/>
            <person name="Van Straalen N."/>
            <person name="Roelofs D."/>
        </authorList>
    </citation>
    <scope>NUCLEOTIDE SEQUENCE [LARGE SCALE GENOMIC DNA]</scope>
    <source>
        <strain evidence="6 7">VU population</strain>
        <tissue evidence="6">Whole body</tissue>
    </source>
</reference>
<evidence type="ECO:0000256" key="3">
    <source>
        <dbReference type="SAM" id="Coils"/>
    </source>
</evidence>
<keyword evidence="7" id="KW-1185">Reference proteome</keyword>
<protein>
    <submittedName>
        <fullName evidence="6">Protein EMSY</fullName>
    </submittedName>
</protein>
<proteinExistence type="predicted"/>
<feature type="compositionally biased region" description="Low complexity" evidence="4">
    <location>
        <begin position="430"/>
        <end position="445"/>
    </location>
</feature>
<gene>
    <name evidence="6" type="ORF">Fcan01_24730</name>
</gene>
<dbReference type="EMBL" id="LNIX01000033">
    <property type="protein sequence ID" value="OXA40530.1"/>
    <property type="molecule type" value="Genomic_DNA"/>
</dbReference>
<feature type="compositionally biased region" description="Basic and acidic residues" evidence="4">
    <location>
        <begin position="204"/>
        <end position="215"/>
    </location>
</feature>
<feature type="compositionally biased region" description="Polar residues" evidence="4">
    <location>
        <begin position="346"/>
        <end position="362"/>
    </location>
</feature>
<keyword evidence="3" id="KW-0175">Coiled coil</keyword>